<dbReference type="FunFam" id="1.20.1050.10:FF:000012">
    <property type="entry name" value="Tau class glutathione S-transferase"/>
    <property type="match status" value="1"/>
</dbReference>
<dbReference type="InterPro" id="IPR010987">
    <property type="entry name" value="Glutathione-S-Trfase_C-like"/>
</dbReference>
<evidence type="ECO:0000259" key="6">
    <source>
        <dbReference type="PROSITE" id="PS50405"/>
    </source>
</evidence>
<dbReference type="Proteomes" id="UP000265566">
    <property type="component" value="Chromosome 7"/>
</dbReference>
<dbReference type="eggNOG" id="KOG0406">
    <property type="taxonomic scope" value="Eukaryota"/>
</dbReference>
<dbReference type="Pfam" id="PF02798">
    <property type="entry name" value="GST_N"/>
    <property type="match status" value="1"/>
</dbReference>
<dbReference type="InterPro" id="IPR036249">
    <property type="entry name" value="Thioredoxin-like_sf"/>
</dbReference>
<reference evidence="7 10" key="1">
    <citation type="journal article" date="2011" name="Nature">
        <title>The Medicago genome provides insight into the evolution of rhizobial symbioses.</title>
        <authorList>
            <person name="Young N.D."/>
            <person name="Debelle F."/>
            <person name="Oldroyd G.E."/>
            <person name="Geurts R."/>
            <person name="Cannon S.B."/>
            <person name="Udvardi M.K."/>
            <person name="Benedito V.A."/>
            <person name="Mayer K.F."/>
            <person name="Gouzy J."/>
            <person name="Schoof H."/>
            <person name="Van de Peer Y."/>
            <person name="Proost S."/>
            <person name="Cook D.R."/>
            <person name="Meyers B.C."/>
            <person name="Spannagl M."/>
            <person name="Cheung F."/>
            <person name="De Mita S."/>
            <person name="Krishnakumar V."/>
            <person name="Gundlach H."/>
            <person name="Zhou S."/>
            <person name="Mudge J."/>
            <person name="Bharti A.K."/>
            <person name="Murray J.D."/>
            <person name="Naoumkina M.A."/>
            <person name="Rosen B."/>
            <person name="Silverstein K.A."/>
            <person name="Tang H."/>
            <person name="Rombauts S."/>
            <person name="Zhao P.X."/>
            <person name="Zhou P."/>
            <person name="Barbe V."/>
            <person name="Bardou P."/>
            <person name="Bechner M."/>
            <person name="Bellec A."/>
            <person name="Berger A."/>
            <person name="Berges H."/>
            <person name="Bidwell S."/>
            <person name="Bisseling T."/>
            <person name="Choisne N."/>
            <person name="Couloux A."/>
            <person name="Denny R."/>
            <person name="Deshpande S."/>
            <person name="Dai X."/>
            <person name="Doyle J.J."/>
            <person name="Dudez A.M."/>
            <person name="Farmer A.D."/>
            <person name="Fouteau S."/>
            <person name="Franken C."/>
            <person name="Gibelin C."/>
            <person name="Gish J."/>
            <person name="Goldstein S."/>
            <person name="Gonzalez A.J."/>
            <person name="Green P.J."/>
            <person name="Hallab A."/>
            <person name="Hartog M."/>
            <person name="Hua A."/>
            <person name="Humphray S.J."/>
            <person name="Jeong D.H."/>
            <person name="Jing Y."/>
            <person name="Jocker A."/>
            <person name="Kenton S.M."/>
            <person name="Kim D.J."/>
            <person name="Klee K."/>
            <person name="Lai H."/>
            <person name="Lang C."/>
            <person name="Lin S."/>
            <person name="Macmil S.L."/>
            <person name="Magdelenat G."/>
            <person name="Matthews L."/>
            <person name="McCorrison J."/>
            <person name="Monaghan E.L."/>
            <person name="Mun J.H."/>
            <person name="Najar F.Z."/>
            <person name="Nicholson C."/>
            <person name="Noirot C."/>
            <person name="O'Bleness M."/>
            <person name="Paule C.R."/>
            <person name="Poulain J."/>
            <person name="Prion F."/>
            <person name="Qin B."/>
            <person name="Qu C."/>
            <person name="Retzel E.F."/>
            <person name="Riddle C."/>
            <person name="Sallet E."/>
            <person name="Samain S."/>
            <person name="Samson N."/>
            <person name="Sanders I."/>
            <person name="Saurat O."/>
            <person name="Scarpelli C."/>
            <person name="Schiex T."/>
            <person name="Segurens B."/>
            <person name="Severin A.J."/>
            <person name="Sherrier D.J."/>
            <person name="Shi R."/>
            <person name="Sims S."/>
            <person name="Singer S.R."/>
            <person name="Sinharoy S."/>
            <person name="Sterck L."/>
            <person name="Viollet A."/>
            <person name="Wang B.B."/>
            <person name="Wang K."/>
            <person name="Wang M."/>
            <person name="Wang X."/>
            <person name="Warfsmann J."/>
            <person name="Weissenbach J."/>
            <person name="White D.D."/>
            <person name="White J.D."/>
            <person name="Wiley G.B."/>
            <person name="Wincker P."/>
            <person name="Xing Y."/>
            <person name="Yang L."/>
            <person name="Yao Z."/>
            <person name="Ying F."/>
            <person name="Zhai J."/>
            <person name="Zhou L."/>
            <person name="Zuber A."/>
            <person name="Denarie J."/>
            <person name="Dixon R.A."/>
            <person name="May G.D."/>
            <person name="Schwartz D.C."/>
            <person name="Rogers J."/>
            <person name="Quetier F."/>
            <person name="Town C.D."/>
            <person name="Roe B.A."/>
        </authorList>
    </citation>
    <scope>NUCLEOTIDE SEQUENCE [LARGE SCALE GENOMIC DNA]</scope>
    <source>
        <strain evidence="7">A17</strain>
        <strain evidence="9 10">cv. Jemalong A17</strain>
    </source>
</reference>
<evidence type="ECO:0000256" key="2">
    <source>
        <dbReference type="ARBA" id="ARBA00022679"/>
    </source>
</evidence>
<dbReference type="Gene3D" id="3.40.30.10">
    <property type="entry name" value="Glutaredoxin"/>
    <property type="match status" value="1"/>
</dbReference>
<dbReference type="InterPro" id="IPR045073">
    <property type="entry name" value="Omega/Tau-like"/>
</dbReference>
<dbReference type="SFLD" id="SFLDS00019">
    <property type="entry name" value="Glutathione_Transferase_(cytos"/>
    <property type="match status" value="1"/>
</dbReference>
<dbReference type="HOGENOM" id="CLU_011226_18_1_1"/>
<dbReference type="FunFam" id="3.40.30.10:FF:000014">
    <property type="entry name" value="Tau class glutathione S-transferase"/>
    <property type="match status" value="1"/>
</dbReference>
<dbReference type="Gramene" id="rna40748">
    <property type="protein sequence ID" value="RHN46277.1"/>
    <property type="gene ID" value="gene40748"/>
</dbReference>
<dbReference type="Proteomes" id="UP000002051">
    <property type="component" value="Unassembled WGS sequence"/>
</dbReference>
<dbReference type="EnsemblPlants" id="AES79389">
    <property type="protein sequence ID" value="AES79389"/>
    <property type="gene ID" value="MTR_7g065260"/>
</dbReference>
<dbReference type="CDD" id="cd03058">
    <property type="entry name" value="GST_N_Tau"/>
    <property type="match status" value="1"/>
</dbReference>
<dbReference type="SUPFAM" id="SSF47616">
    <property type="entry name" value="GST C-terminal domain-like"/>
    <property type="match status" value="1"/>
</dbReference>
<dbReference type="GO" id="GO:0005737">
    <property type="term" value="C:cytoplasm"/>
    <property type="evidence" value="ECO:0000318"/>
    <property type="project" value="GO_Central"/>
</dbReference>
<evidence type="ECO:0000256" key="1">
    <source>
        <dbReference type="ARBA" id="ARBA00012452"/>
    </source>
</evidence>
<dbReference type="EMBL" id="PSQE01000007">
    <property type="protein sequence ID" value="RHN46277.1"/>
    <property type="molecule type" value="Genomic_DNA"/>
</dbReference>
<dbReference type="KEGG" id="mtr:11405818"/>
<dbReference type="PaxDb" id="3880-AES79389"/>
<dbReference type="ExpressionAtlas" id="G7L5M2">
    <property type="expression patterns" value="differential"/>
</dbReference>
<reference evidence="9" key="3">
    <citation type="submission" date="2015-04" db="UniProtKB">
        <authorList>
            <consortium name="EnsemblPlants"/>
        </authorList>
    </citation>
    <scope>IDENTIFICATION</scope>
    <source>
        <strain evidence="9">cv. Jemalong A17</strain>
    </source>
</reference>
<dbReference type="SUPFAM" id="SSF52833">
    <property type="entry name" value="Thioredoxin-like"/>
    <property type="match status" value="1"/>
</dbReference>
<accession>A0A0C3W6Z0</accession>
<evidence type="ECO:0000256" key="4">
    <source>
        <dbReference type="RuleBase" id="RU003494"/>
    </source>
</evidence>
<evidence type="ECO:0000313" key="10">
    <source>
        <dbReference type="Proteomes" id="UP000002051"/>
    </source>
</evidence>
<dbReference type="InterPro" id="IPR004046">
    <property type="entry name" value="GST_C"/>
</dbReference>
<dbReference type="Pfam" id="PF00043">
    <property type="entry name" value="GST_C"/>
    <property type="match status" value="1"/>
</dbReference>
<gene>
    <name evidence="9" type="primary">11405818</name>
    <name evidence="7" type="ordered locus">MTR_7g065260</name>
    <name evidence="8" type="ORF">MtrunA17_Chr7g0240521</name>
</gene>
<evidence type="ECO:0000313" key="11">
    <source>
        <dbReference type="Proteomes" id="UP000265566"/>
    </source>
</evidence>
<dbReference type="SFLD" id="SFLDG01152">
    <property type="entry name" value="Main.3:_Omega-_and_Tau-like"/>
    <property type="match status" value="1"/>
</dbReference>
<dbReference type="PROSITE" id="PS50404">
    <property type="entry name" value="GST_NTER"/>
    <property type="match status" value="1"/>
</dbReference>
<evidence type="ECO:0000256" key="3">
    <source>
        <dbReference type="ARBA" id="ARBA00047960"/>
    </source>
</evidence>
<sequence>MSNWSTTMASNKEEVKLFGMKASPFVCRVEIALKLKGVEYKYEVEKFQNLSDTLINYNPVYKKVPVLVHNDKPIAESLVIIEYIDETWKQNPILPSDPSKRALARFWSKFIDDKWLDAIIKVSSTLDEKEIEKGIEETEVALQFLEGELKDKFFGGEEIGLVDITGVFISFWLPIVQEVIGLKLFTSEKFPKLYNWSQDFNNHPIVKEILPPRLETLLAFERSRSESLAASK</sequence>
<reference evidence="8" key="5">
    <citation type="journal article" date="2018" name="Nat. Plants">
        <title>Whole-genome landscape of Medicago truncatula symbiotic genes.</title>
        <authorList>
            <person name="Pecrix Y."/>
            <person name="Gamas P."/>
            <person name="Carrere S."/>
        </authorList>
    </citation>
    <scope>NUCLEOTIDE SEQUENCE</scope>
    <source>
        <tissue evidence="8">Leaves</tissue>
    </source>
</reference>
<dbReference type="EC" id="2.5.1.18" evidence="1"/>
<reference evidence="7 10" key="2">
    <citation type="journal article" date="2014" name="BMC Genomics">
        <title>An improved genome release (version Mt4.0) for the model legume Medicago truncatula.</title>
        <authorList>
            <person name="Tang H."/>
            <person name="Krishnakumar V."/>
            <person name="Bidwell S."/>
            <person name="Rosen B."/>
            <person name="Chan A."/>
            <person name="Zhou S."/>
            <person name="Gentzbittel L."/>
            <person name="Childs K.L."/>
            <person name="Yandell M."/>
            <person name="Gundlach H."/>
            <person name="Mayer K.F."/>
            <person name="Schwartz D.C."/>
            <person name="Town C.D."/>
        </authorList>
    </citation>
    <scope>GENOME REANNOTATION</scope>
    <source>
        <strain evidence="7">A17</strain>
        <strain evidence="9 10">cv. Jemalong A17</strain>
    </source>
</reference>
<dbReference type="InterPro" id="IPR036282">
    <property type="entry name" value="Glutathione-S-Trfase_C_sf"/>
</dbReference>
<dbReference type="Gene3D" id="1.20.1050.10">
    <property type="match status" value="1"/>
</dbReference>
<evidence type="ECO:0000259" key="5">
    <source>
        <dbReference type="PROSITE" id="PS50404"/>
    </source>
</evidence>
<dbReference type="InterPro" id="IPR004045">
    <property type="entry name" value="Glutathione_S-Trfase_N"/>
</dbReference>
<dbReference type="AlphaFoldDB" id="G7L5M2"/>
<dbReference type="CDD" id="cd03185">
    <property type="entry name" value="GST_C_Tau"/>
    <property type="match status" value="1"/>
</dbReference>
<keyword evidence="2 8" id="KW-0808">Transferase</keyword>
<proteinExistence type="inferred from homology"/>
<dbReference type="STRING" id="3880.G7L5M2"/>
<dbReference type="PANTHER" id="PTHR11260:SF712">
    <property type="entry name" value="GLUTATHIONE TRANSFERASE"/>
    <property type="match status" value="1"/>
</dbReference>
<protein>
    <recommendedName>
        <fullName evidence="1">glutathione transferase</fullName>
        <ecNumber evidence="1">2.5.1.18</ecNumber>
    </recommendedName>
</protein>
<comment type="similarity">
    <text evidence="4">Belongs to the GST superfamily.</text>
</comment>
<feature type="domain" description="GST N-terminal" evidence="5">
    <location>
        <begin position="13"/>
        <end position="92"/>
    </location>
</feature>
<organism evidence="7 10">
    <name type="scientific">Medicago truncatula</name>
    <name type="common">Barrel medic</name>
    <name type="synonym">Medicago tribuloides</name>
    <dbReference type="NCBI Taxonomy" id="3880"/>
    <lineage>
        <taxon>Eukaryota</taxon>
        <taxon>Viridiplantae</taxon>
        <taxon>Streptophyta</taxon>
        <taxon>Embryophyta</taxon>
        <taxon>Tracheophyta</taxon>
        <taxon>Spermatophyta</taxon>
        <taxon>Magnoliopsida</taxon>
        <taxon>eudicotyledons</taxon>
        <taxon>Gunneridae</taxon>
        <taxon>Pentapetalae</taxon>
        <taxon>rosids</taxon>
        <taxon>fabids</taxon>
        <taxon>Fabales</taxon>
        <taxon>Fabaceae</taxon>
        <taxon>Papilionoideae</taxon>
        <taxon>50 kb inversion clade</taxon>
        <taxon>NPAAA clade</taxon>
        <taxon>Hologalegina</taxon>
        <taxon>IRL clade</taxon>
        <taxon>Trifolieae</taxon>
        <taxon>Medicago</taxon>
    </lineage>
</organism>
<reference evidence="11" key="4">
    <citation type="journal article" date="2018" name="Nat. Plants">
        <title>Whole-genome landscape of Medicago truncatula symbiotic genes.</title>
        <authorList>
            <person name="Pecrix Y."/>
            <person name="Staton S.E."/>
            <person name="Sallet E."/>
            <person name="Lelandais-Briere C."/>
            <person name="Moreau S."/>
            <person name="Carrere S."/>
            <person name="Blein T."/>
            <person name="Jardinaud M.F."/>
            <person name="Latrasse D."/>
            <person name="Zouine M."/>
            <person name="Zahm M."/>
            <person name="Kreplak J."/>
            <person name="Mayjonade B."/>
            <person name="Satge C."/>
            <person name="Perez M."/>
            <person name="Cauet S."/>
            <person name="Marande W."/>
            <person name="Chantry-Darmon C."/>
            <person name="Lopez-Roques C."/>
            <person name="Bouchez O."/>
            <person name="Berard A."/>
            <person name="Debelle F."/>
            <person name="Munos S."/>
            <person name="Bendahmane A."/>
            <person name="Berges H."/>
            <person name="Niebel A."/>
            <person name="Buitink J."/>
            <person name="Frugier F."/>
            <person name="Benhamed M."/>
            <person name="Crespi M."/>
            <person name="Gouzy J."/>
            <person name="Gamas P."/>
        </authorList>
    </citation>
    <scope>NUCLEOTIDE SEQUENCE [LARGE SCALE GENOMIC DNA]</scope>
    <source>
        <strain evidence="11">cv. Jemalong A17</strain>
    </source>
</reference>
<evidence type="ECO:0000313" key="9">
    <source>
        <dbReference type="EnsemblPlants" id="AES79389"/>
    </source>
</evidence>
<comment type="catalytic activity">
    <reaction evidence="3">
        <text>RX + glutathione = an S-substituted glutathione + a halide anion + H(+)</text>
        <dbReference type="Rhea" id="RHEA:16437"/>
        <dbReference type="ChEBI" id="CHEBI:15378"/>
        <dbReference type="ChEBI" id="CHEBI:16042"/>
        <dbReference type="ChEBI" id="CHEBI:17792"/>
        <dbReference type="ChEBI" id="CHEBI:57925"/>
        <dbReference type="ChEBI" id="CHEBI:90779"/>
        <dbReference type="EC" id="2.5.1.18"/>
    </reaction>
</comment>
<evidence type="ECO:0000313" key="8">
    <source>
        <dbReference type="EMBL" id="RHN46277.1"/>
    </source>
</evidence>
<dbReference type="PANTHER" id="PTHR11260">
    <property type="entry name" value="GLUTATHIONE S-TRANSFERASE, GST, SUPERFAMILY, GST DOMAIN CONTAINING"/>
    <property type="match status" value="1"/>
</dbReference>
<dbReference type="SFLD" id="SFLDG00358">
    <property type="entry name" value="Main_(cytGST)"/>
    <property type="match status" value="1"/>
</dbReference>
<accession>G7L5M2</accession>
<dbReference type="GO" id="GO:0004364">
    <property type="term" value="F:glutathione transferase activity"/>
    <property type="evidence" value="ECO:0000318"/>
    <property type="project" value="GO_Central"/>
</dbReference>
<keyword evidence="10" id="KW-1185">Reference proteome</keyword>
<dbReference type="InterPro" id="IPR040079">
    <property type="entry name" value="Glutathione_S-Trfase"/>
</dbReference>
<feature type="domain" description="GST C-terminal" evidence="6">
    <location>
        <begin position="97"/>
        <end position="218"/>
    </location>
</feature>
<evidence type="ECO:0000313" key="7">
    <source>
        <dbReference type="EMBL" id="AES79389.2"/>
    </source>
</evidence>
<dbReference type="PROSITE" id="PS50405">
    <property type="entry name" value="GST_CTER"/>
    <property type="match status" value="1"/>
</dbReference>
<name>G7L5M2_MEDTR</name>
<dbReference type="OrthoDB" id="4951845at2759"/>
<dbReference type="GO" id="GO:0006749">
    <property type="term" value="P:glutathione metabolic process"/>
    <property type="evidence" value="ECO:0000318"/>
    <property type="project" value="GO_Central"/>
</dbReference>
<dbReference type="EMBL" id="CM001223">
    <property type="protein sequence ID" value="AES79389.2"/>
    <property type="molecule type" value="Genomic_DNA"/>
</dbReference>
<dbReference type="InterPro" id="IPR045074">
    <property type="entry name" value="GST_C_Tau"/>
</dbReference>